<protein>
    <submittedName>
        <fullName evidence="2">Regulator</fullName>
    </submittedName>
</protein>
<accession>A0A0C2JAJ3</accession>
<dbReference type="STRING" id="183763.LP52_12940"/>
<dbReference type="RefSeq" id="WP_040273634.1">
    <property type="nucleotide sequence ID" value="NZ_JROO01000024.1"/>
</dbReference>
<gene>
    <name evidence="2" type="ORF">LP52_12940</name>
</gene>
<proteinExistence type="predicted"/>
<dbReference type="AlphaFoldDB" id="A0A0C2JAJ3"/>
<dbReference type="InterPro" id="IPR007278">
    <property type="entry name" value="DUF397"/>
</dbReference>
<organism evidence="2 3">
    <name type="scientific">Streptomonospora alba</name>
    <dbReference type="NCBI Taxonomy" id="183763"/>
    <lineage>
        <taxon>Bacteria</taxon>
        <taxon>Bacillati</taxon>
        <taxon>Actinomycetota</taxon>
        <taxon>Actinomycetes</taxon>
        <taxon>Streptosporangiales</taxon>
        <taxon>Nocardiopsidaceae</taxon>
        <taxon>Streptomonospora</taxon>
    </lineage>
</organism>
<comment type="caution">
    <text evidence="2">The sequence shown here is derived from an EMBL/GenBank/DDBJ whole genome shotgun (WGS) entry which is preliminary data.</text>
</comment>
<dbReference type="Pfam" id="PF04149">
    <property type="entry name" value="DUF397"/>
    <property type="match status" value="1"/>
</dbReference>
<evidence type="ECO:0000313" key="2">
    <source>
        <dbReference type="EMBL" id="KIH98491.1"/>
    </source>
</evidence>
<evidence type="ECO:0000259" key="1">
    <source>
        <dbReference type="Pfam" id="PF04149"/>
    </source>
</evidence>
<dbReference type="OrthoDB" id="5193099at2"/>
<dbReference type="EMBL" id="JROO01000024">
    <property type="protein sequence ID" value="KIH98491.1"/>
    <property type="molecule type" value="Genomic_DNA"/>
</dbReference>
<name>A0A0C2JAJ3_9ACTN</name>
<keyword evidence="3" id="KW-1185">Reference proteome</keyword>
<feature type="domain" description="DUF397" evidence="1">
    <location>
        <begin position="9"/>
        <end position="62"/>
    </location>
</feature>
<reference evidence="3" key="1">
    <citation type="journal article" date="2015" name="Chem. Biol.">
        <title>Structure, bioactivity, and resistance mechanism of streptomonomicin, an unusual lasso Peptide from an understudied halophilic actinomycete.</title>
        <authorList>
            <person name="Metelev M."/>
            <person name="Tietz J.I."/>
            <person name="Melby J.O."/>
            <person name="Blair P.M."/>
            <person name="Zhu L."/>
            <person name="Livnat I."/>
            <person name="Severinov K."/>
            <person name="Mitchell D.A."/>
        </authorList>
    </citation>
    <scope>NUCLEOTIDE SEQUENCE [LARGE SCALE GENOMIC DNA]</scope>
    <source>
        <strain evidence="3">YIM 90003</strain>
    </source>
</reference>
<evidence type="ECO:0000313" key="3">
    <source>
        <dbReference type="Proteomes" id="UP000031675"/>
    </source>
</evidence>
<sequence length="66" mass="6991">MSTRLSAETWRKSSYSGTNADCVECSSAALPSSVAVRDSKHPQAGHLSFSGSEWSAFLTAVKAARL</sequence>
<dbReference type="Proteomes" id="UP000031675">
    <property type="component" value="Unassembled WGS sequence"/>
</dbReference>